<sequence>MLPIEAEDPDHTVAREQTHTPGEHQQSLHHRVVQLKTLGYPELQDHPESKFLSRESDLQVYKMDLGLINRAATVVTKKLKDLEEGMYQVTSLSEVPTRFGNRIVAELNSDFQVFLPQRLSMVIASDQRTFNLMMSAAIRGELRLKFVNSLTMEFIHDERQYQAL</sequence>
<dbReference type="Proteomes" id="UP001239111">
    <property type="component" value="Chromosome 3"/>
</dbReference>
<reference evidence="1" key="1">
    <citation type="submission" date="2023-04" db="EMBL/GenBank/DDBJ databases">
        <title>A chromosome-level genome assembly of the parasitoid wasp Eretmocerus hayati.</title>
        <authorList>
            <person name="Zhong Y."/>
            <person name="Liu S."/>
            <person name="Liu Y."/>
        </authorList>
    </citation>
    <scope>NUCLEOTIDE SEQUENCE</scope>
    <source>
        <strain evidence="1">ZJU_SS_LIU_2023</strain>
    </source>
</reference>
<name>A0ACC2NKU7_9HYME</name>
<evidence type="ECO:0000313" key="2">
    <source>
        <dbReference type="Proteomes" id="UP001239111"/>
    </source>
</evidence>
<evidence type="ECO:0000313" key="1">
    <source>
        <dbReference type="EMBL" id="KAJ8671246.1"/>
    </source>
</evidence>
<gene>
    <name evidence="1" type="ORF">QAD02_002505</name>
</gene>
<proteinExistence type="predicted"/>
<organism evidence="1 2">
    <name type="scientific">Eretmocerus hayati</name>
    <dbReference type="NCBI Taxonomy" id="131215"/>
    <lineage>
        <taxon>Eukaryota</taxon>
        <taxon>Metazoa</taxon>
        <taxon>Ecdysozoa</taxon>
        <taxon>Arthropoda</taxon>
        <taxon>Hexapoda</taxon>
        <taxon>Insecta</taxon>
        <taxon>Pterygota</taxon>
        <taxon>Neoptera</taxon>
        <taxon>Endopterygota</taxon>
        <taxon>Hymenoptera</taxon>
        <taxon>Apocrita</taxon>
        <taxon>Proctotrupomorpha</taxon>
        <taxon>Chalcidoidea</taxon>
        <taxon>Aphelinidae</taxon>
        <taxon>Aphelininae</taxon>
        <taxon>Eretmocerus</taxon>
    </lineage>
</organism>
<comment type="caution">
    <text evidence="1">The sequence shown here is derived from an EMBL/GenBank/DDBJ whole genome shotgun (WGS) entry which is preliminary data.</text>
</comment>
<dbReference type="EMBL" id="CM056743">
    <property type="protein sequence ID" value="KAJ8671246.1"/>
    <property type="molecule type" value="Genomic_DNA"/>
</dbReference>
<protein>
    <submittedName>
        <fullName evidence="1">Uncharacterized protein</fullName>
    </submittedName>
</protein>
<accession>A0ACC2NKU7</accession>
<keyword evidence="2" id="KW-1185">Reference proteome</keyword>